<accession>A0A7Z7QNE6</accession>
<feature type="region of interest" description="Disordered" evidence="6">
    <location>
        <begin position="2353"/>
        <end position="2381"/>
    </location>
</feature>
<feature type="compositionally biased region" description="Polar residues" evidence="6">
    <location>
        <begin position="2308"/>
        <end position="2327"/>
    </location>
</feature>
<feature type="compositionally biased region" description="Polar residues" evidence="6">
    <location>
        <begin position="2363"/>
        <end position="2381"/>
    </location>
</feature>
<feature type="domain" description="Gram-positive cocci surface proteins LPxTG" evidence="8">
    <location>
        <begin position="2375"/>
        <end position="2410"/>
    </location>
</feature>
<feature type="compositionally biased region" description="Polar residues" evidence="6">
    <location>
        <begin position="87"/>
        <end position="102"/>
    </location>
</feature>
<dbReference type="InterPro" id="IPR019931">
    <property type="entry name" value="LPXTG_anchor"/>
</dbReference>
<feature type="compositionally biased region" description="Basic and acidic residues" evidence="6">
    <location>
        <begin position="169"/>
        <end position="185"/>
    </location>
</feature>
<sequence>MKKSRKLDFLPNVNNRYSIRKFTVGTASILLGVTLIFGASNDEAKAAEKEGATENVESSTASDGVTSDENLNREETTEVTKEEPANNEITTEASNIAKNEATSNSIEENDDTNENTPESTTEPTSNETDNEKAETETTPNETLEENTTSENPQTLKEENSTSTANEDNAESHKQIESNNNEKPEVETSTDSSNQTQSTVEKEDLSTNKNSDNSDKITLPNEAATEVDGNKEVIKANNNISNVSPDINRVTDRATAVDYYAKAANITTKEAEKVISDLNLDGDKLTAQELQFALINALANQQNANTPVATAFRAAPTAANRQATNLAAATPTALSIGSKEIIEADALANGYINSSTDASNAANTLSGRAWVVDRGTPATTENGLSPVPEGTKVYMQWIDKDGSVSPTYVASTTNKLSSSNASQVGPGAYAFDLRKAWVDALGNEHKYRAVSGQYYRLWIEDFQTVNGNTASMIRQAGGFFPGSYVNSVTNSSLGQFPLVGTNMQRTGVFMGVRPTNDYVTKERQDWIHDEQGPINNIAVSTNARNTVSGNVWLETGAGDYANSGTGPNDNNKDPQAEGYTVIMSSLTNEGAQAYKAQVDSLPEGERADAAKTLLTDHPEYISATVYGETDSEGRYTLRFPKDSLNPNYLYGYVTDPEGNIVKTYSSYTSPEFRKPNSNLSWTPQAAPGQNLVQNPMWYNVNFAVVPNTDINLNIVNFNNTDKPAIPGDTVNIDLTGGQLSPIPTNIEWRDKNGNVVQKTEDITSLTDGEQKGVLVVPETAKDGDVYTVYLVAGGNNVAADSFIVKITDERTYEPESNGVTKDYGTGVTTEDVINSVTVPNYPENKGDYTVAVDDPAQLPNGTQSGTTNVGVTVTYPDGTTDHITVPVTIGEQADNDAYEPQSNGVNKDYGTGVTADEVIGSVTVPNYPTDKGDYTVTVDNPAQLPNGTQSGTTNVGVTVTYPDGTTDHITVPVTIGEQADNDAYQPQSNGVNKDYGTGVTADEVIGSVTVPNYPENKGDYTVAVDDPAQLPNGTQSGTTNVGVTVTYPDGTTDHITVPVTIGEQADNDAYEPQSNGVNKDYGTGVTADEVIGSVTVPNYPEDKGDYTVSVDNPEQLPNGNEAGTTNVGVTVTYPDGTTDHITVPVTIGEQADNDAYEPQSNGVNKDYGTGVTTEDVINSVTVPNYPEDKGDYTVAVDDPAQLPNGNEAGTTNVGVTVTYPDGTTDHITVPVTIGEQADNDAYQPQSNGVNKDYGTGVTADEVIGSVTVPNYPENKGDYTVAVDDPAQLPNGTQSGTTNVGVTVTYPDGTTDHITVPVTIGEQADNDAYQPQSNGVNKDYGTGVTADEVIGSVTVPNYPADKGTPNITVDSPEQLPNGNEAGTTNVGVTVTYPDGTTDHITVPVTIGEQADNDAYEPQSNGVNKDYGTGVTTEDVINSVTVPNYPEDKGDYTVSVDNPAQLPDGTQSGTTNVGVTVTYPDGTTDHITVPVTIGEQADNDAYQPESNGVNKDYGTGVTADEVIGSVTVPNYPEGKGDYTVSVDNPEQLPNGNEAGTTDVGVTVTYPDGTTDHITVPVTIGEQPGNDAYQPQSNGVNKDYGTGVTTEDVINSVTVPNYPEDKGDYTVSVDNPAQLPDGTQSGTTNVGVTVTYPDGTTDHITVPVTIGEQADNDAYQPESNGVNKDYGTGVTADEVIGSVTVPNYPEGKGTPNITVDSPEQLPNGNEAGTTNVGVTVTYPDGTTDHITVPVTIGEQSDNDAYEPQSNGVNKDYGTGVTTEDVINSVTVPNYPENKGDYTVTVDNPNELPNGNEAGTTNVGVTVTYPDGTTDHITVPVTIGEQADNDAYEPQSNGVNKDHGTGVTAEDIIGSVTIPNYPEGKEVPKVTIDDPSQLPDGSQSGTTNVGVTVTYPDGTTDHITVPVTIGEQADNDAYEPQSNGVNKDHGTGVTAEDIIGSVTIPNYPEGKETPKVTIDDPTQLPDGTQSGTTNVGVTVTYPDGTTDHITVPVTIGEQPDNDAYEPQSNGVNKDHGTGVTVEDIIGSVTIPNYPEGKETPKVTIDDPTQLPDGSQSGTTSVGVTVTYPDGTTDHITVPVTIGEQADNDAYEPQSNGVNKDHGTGVTVEDIIGSVTIPNYPEGKETPKVTIDDPSQLPDGSQSGTTNVGVTVTYPDGTTDHITVPVTIGEQADNDAYEPQSNGVNKDHGTGVTVEDIIESVTIPNYPEGKETPKVTIDDPTQLPDGSQSGTTDVGVTVTYPDGTTDHITVSVTIGEQVDKDGNEPKVEGITKKGTGVTVEDVIGVITVPDYQEDKGTPQVTVDNPNQLPDGTQSGTTDVAVTVTYPDGKASHINVPVTIVEQAEGQSEESKNNEQISNKGNQKSLPDTGGNDNNATVFGTLFAGLGYLLFIGRRKRNKDQ</sequence>
<keyword evidence="5" id="KW-0572">Peptidoglycan-anchor</keyword>
<evidence type="ECO:0000313" key="10">
    <source>
        <dbReference type="EMBL" id="SUM87158.1"/>
    </source>
</evidence>
<protein>
    <submittedName>
        <fullName evidence="10">LPXTG-motif cell wall anchor domain-containing protein</fullName>
    </submittedName>
</protein>
<keyword evidence="3" id="KW-0964">Secreted</keyword>
<evidence type="ECO:0000256" key="3">
    <source>
        <dbReference type="ARBA" id="ARBA00022525"/>
    </source>
</evidence>
<dbReference type="NCBIfam" id="TIGR01167">
    <property type="entry name" value="LPXTG_anchor"/>
    <property type="match status" value="1"/>
</dbReference>
<evidence type="ECO:0000313" key="11">
    <source>
        <dbReference type="Proteomes" id="UP000264146"/>
    </source>
</evidence>
<comment type="subcellular location">
    <subcellularLocation>
        <location evidence="1">Secreted</location>
        <location evidence="1">Cell wall</location>
        <topology evidence="1">Peptidoglycan-anchor</topology>
    </subcellularLocation>
</comment>
<feature type="region of interest" description="Disordered" evidence="6">
    <location>
        <begin position="1577"/>
        <end position="1599"/>
    </location>
</feature>
<dbReference type="Pfam" id="PF00746">
    <property type="entry name" value="Gram_pos_anchor"/>
    <property type="match status" value="1"/>
</dbReference>
<dbReference type="EMBL" id="UHEF01000001">
    <property type="protein sequence ID" value="SUM87158.1"/>
    <property type="molecule type" value="Genomic_DNA"/>
</dbReference>
<feature type="transmembrane region" description="Helical" evidence="7">
    <location>
        <begin position="2385"/>
        <end position="2402"/>
    </location>
</feature>
<feature type="compositionally biased region" description="Basic and acidic residues" evidence="6">
    <location>
        <begin position="2132"/>
        <end position="2141"/>
    </location>
</feature>
<feature type="region of interest" description="Disordered" evidence="6">
    <location>
        <begin position="1956"/>
        <end position="1986"/>
    </location>
</feature>
<feature type="compositionally biased region" description="Polar residues" evidence="6">
    <location>
        <begin position="55"/>
        <end position="69"/>
    </location>
</feature>
<reference evidence="10" key="1">
    <citation type="submission" date="2018-06" db="EMBL/GenBank/DDBJ databases">
        <authorList>
            <consortium name="Pathogen Informatics"/>
            <person name="Doyle S."/>
        </authorList>
    </citation>
    <scope>NUCLEOTIDE SEQUENCE [LARGE SCALE GENOMIC DNA]</scope>
    <source>
        <strain evidence="10">NCTC12218</strain>
    </source>
</reference>
<dbReference type="PROSITE" id="PS50847">
    <property type="entry name" value="GRAM_POS_ANCHORING"/>
    <property type="match status" value="1"/>
</dbReference>
<evidence type="ECO:0000256" key="7">
    <source>
        <dbReference type="SAM" id="Phobius"/>
    </source>
</evidence>
<keyword evidence="2" id="KW-0134">Cell wall</keyword>
<feature type="region of interest" description="Disordered" evidence="6">
    <location>
        <begin position="44"/>
        <end position="221"/>
    </location>
</feature>
<feature type="compositionally biased region" description="Polar residues" evidence="6">
    <location>
        <begin position="1976"/>
        <end position="1986"/>
    </location>
</feature>
<feature type="region of interest" description="Disordered" evidence="6">
    <location>
        <begin position="1752"/>
        <end position="1771"/>
    </location>
</feature>
<evidence type="ECO:0000313" key="9">
    <source>
        <dbReference type="EMBL" id="CAD7358936.1"/>
    </source>
</evidence>
<reference evidence="9 11" key="2">
    <citation type="submission" date="2020-11" db="EMBL/GenBank/DDBJ databases">
        <authorList>
            <consortium name="Pathogen Informatics"/>
        </authorList>
    </citation>
    <scope>NUCLEOTIDE SEQUENCE [LARGE SCALE GENOMIC DNA]</scope>
    <source>
        <strain evidence="9 11">NCTC12218</strain>
    </source>
</reference>
<dbReference type="InterPro" id="IPR059115">
    <property type="entry name" value="Rib"/>
</dbReference>
<evidence type="ECO:0000259" key="8">
    <source>
        <dbReference type="PROSITE" id="PS50847"/>
    </source>
</evidence>
<gene>
    <name evidence="10" type="primary">spsF</name>
    <name evidence="10" type="ORF">NCTC12218_00522</name>
</gene>
<feature type="region of interest" description="Disordered" evidence="6">
    <location>
        <begin position="2129"/>
        <end position="2157"/>
    </location>
</feature>
<organism evidence="10">
    <name type="scientific">Staphylococcus schleiferi</name>
    <dbReference type="NCBI Taxonomy" id="1295"/>
    <lineage>
        <taxon>Bacteria</taxon>
        <taxon>Bacillati</taxon>
        <taxon>Bacillota</taxon>
        <taxon>Bacilli</taxon>
        <taxon>Bacillales</taxon>
        <taxon>Staphylococcaceae</taxon>
        <taxon>Staphylococcus</taxon>
    </lineage>
</organism>
<feature type="compositionally biased region" description="Low complexity" evidence="6">
    <location>
        <begin position="114"/>
        <end position="127"/>
    </location>
</feature>
<feature type="compositionally biased region" description="Low complexity" evidence="6">
    <location>
        <begin position="136"/>
        <end position="151"/>
    </location>
</feature>
<keyword evidence="4" id="KW-0732">Signal</keyword>
<dbReference type="InterPro" id="IPR005877">
    <property type="entry name" value="YSIRK_signal_dom"/>
</dbReference>
<evidence type="ECO:0000256" key="1">
    <source>
        <dbReference type="ARBA" id="ARBA00004168"/>
    </source>
</evidence>
<evidence type="ECO:0000256" key="2">
    <source>
        <dbReference type="ARBA" id="ARBA00022512"/>
    </source>
</evidence>
<feature type="region of interest" description="Disordered" evidence="6">
    <location>
        <begin position="2214"/>
        <end position="2243"/>
    </location>
</feature>
<proteinExistence type="predicted"/>
<feature type="compositionally biased region" description="Basic and acidic residues" evidence="6">
    <location>
        <begin position="1960"/>
        <end position="1969"/>
    </location>
</feature>
<dbReference type="Proteomes" id="UP000264146">
    <property type="component" value="Chromosome"/>
</dbReference>
<evidence type="ECO:0000256" key="6">
    <source>
        <dbReference type="SAM" id="MobiDB-lite"/>
    </source>
</evidence>
<feature type="compositionally biased region" description="Basic and acidic residues" evidence="6">
    <location>
        <begin position="70"/>
        <end position="84"/>
    </location>
</feature>
<name>A0A7Z7QNE6_STASC</name>
<dbReference type="EMBL" id="LR962863">
    <property type="protein sequence ID" value="CAD7358936.1"/>
    <property type="molecule type" value="Genomic_DNA"/>
</dbReference>
<feature type="compositionally biased region" description="Polar residues" evidence="6">
    <location>
        <begin position="1363"/>
        <end position="1382"/>
    </location>
</feature>
<feature type="compositionally biased region" description="Polar residues" evidence="6">
    <location>
        <begin position="2234"/>
        <end position="2243"/>
    </location>
</feature>
<feature type="region of interest" description="Disordered" evidence="6">
    <location>
        <begin position="2041"/>
        <end position="2072"/>
    </location>
</feature>
<keyword evidence="7" id="KW-0472">Membrane</keyword>
<feature type="compositionally biased region" description="Basic and acidic residues" evidence="6">
    <location>
        <begin position="2218"/>
        <end position="2227"/>
    </location>
</feature>
<feature type="region of interest" description="Disordered" evidence="6">
    <location>
        <begin position="1355"/>
        <end position="1382"/>
    </location>
</feature>
<dbReference type="RefSeq" id="WP_236744736.1">
    <property type="nucleotide sequence ID" value="NZ_LR962863.1"/>
</dbReference>
<keyword evidence="7" id="KW-0812">Transmembrane</keyword>
<evidence type="ECO:0000256" key="4">
    <source>
        <dbReference type="ARBA" id="ARBA00022729"/>
    </source>
</evidence>
<feature type="compositionally biased region" description="Low complexity" evidence="6">
    <location>
        <begin position="188"/>
        <end position="198"/>
    </location>
</feature>
<dbReference type="Pfam" id="PF08428">
    <property type="entry name" value="Rib"/>
    <property type="match status" value="18"/>
</dbReference>
<feature type="compositionally biased region" description="Basic and acidic residues" evidence="6">
    <location>
        <begin position="2046"/>
        <end position="2055"/>
    </location>
</feature>
<feature type="compositionally biased region" description="Polar residues" evidence="6">
    <location>
        <begin position="2148"/>
        <end position="2157"/>
    </location>
</feature>
<dbReference type="Pfam" id="PF04650">
    <property type="entry name" value="YSIRK_signal"/>
    <property type="match status" value="1"/>
</dbReference>
<feature type="region of interest" description="Disordered" evidence="6">
    <location>
        <begin position="2304"/>
        <end position="2327"/>
    </location>
</feature>
<keyword evidence="7" id="KW-1133">Transmembrane helix</keyword>
<evidence type="ECO:0000256" key="5">
    <source>
        <dbReference type="ARBA" id="ARBA00023088"/>
    </source>
</evidence>
<dbReference type="NCBIfam" id="TIGR01168">
    <property type="entry name" value="YSIRK_signal"/>
    <property type="match status" value="1"/>
</dbReference>